<dbReference type="Pfam" id="PF02036">
    <property type="entry name" value="SCP2"/>
    <property type="match status" value="1"/>
</dbReference>
<gene>
    <name evidence="5" type="ORF">GCM10008960_24230</name>
</gene>
<keyword evidence="2" id="KW-0238">DNA-binding</keyword>
<dbReference type="InterPro" id="IPR002577">
    <property type="entry name" value="HTH_HxlR"/>
</dbReference>
<dbReference type="PANTHER" id="PTHR33204">
    <property type="entry name" value="TRANSCRIPTIONAL REGULATOR, MARR FAMILY"/>
    <property type="match status" value="1"/>
</dbReference>
<feature type="domain" description="HTH hxlR-type" evidence="4">
    <location>
        <begin position="16"/>
        <end position="114"/>
    </location>
</feature>
<dbReference type="PANTHER" id="PTHR33204:SF18">
    <property type="entry name" value="TRANSCRIPTIONAL REGULATORY PROTEIN"/>
    <property type="match status" value="1"/>
</dbReference>
<evidence type="ECO:0000259" key="4">
    <source>
        <dbReference type="PROSITE" id="PS51118"/>
    </source>
</evidence>
<dbReference type="RefSeq" id="WP_189073436.1">
    <property type="nucleotide sequence ID" value="NZ_BMQN01000005.1"/>
</dbReference>
<accession>A0ABQ2S844</accession>
<dbReference type="EMBL" id="BMQN01000005">
    <property type="protein sequence ID" value="GGR96519.1"/>
    <property type="molecule type" value="Genomic_DNA"/>
</dbReference>
<keyword evidence="6" id="KW-1185">Reference proteome</keyword>
<reference evidence="6" key="1">
    <citation type="journal article" date="2019" name="Int. J. Syst. Evol. Microbiol.">
        <title>The Global Catalogue of Microorganisms (GCM) 10K type strain sequencing project: providing services to taxonomists for standard genome sequencing and annotation.</title>
        <authorList>
            <consortium name="The Broad Institute Genomics Platform"/>
            <consortium name="The Broad Institute Genome Sequencing Center for Infectious Disease"/>
            <person name="Wu L."/>
            <person name="Ma J."/>
        </authorList>
    </citation>
    <scope>NUCLEOTIDE SEQUENCE [LARGE SCALE GENOMIC DNA]</scope>
    <source>
        <strain evidence="6">JCM 31405</strain>
    </source>
</reference>
<dbReference type="InterPro" id="IPR003033">
    <property type="entry name" value="SCP2_sterol-bd_dom"/>
</dbReference>
<proteinExistence type="predicted"/>
<dbReference type="Gene3D" id="1.10.10.10">
    <property type="entry name" value="Winged helix-like DNA-binding domain superfamily/Winged helix DNA-binding domain"/>
    <property type="match status" value="1"/>
</dbReference>
<dbReference type="SUPFAM" id="SSF55718">
    <property type="entry name" value="SCP-like"/>
    <property type="match status" value="1"/>
</dbReference>
<evidence type="ECO:0000313" key="5">
    <source>
        <dbReference type="EMBL" id="GGR96519.1"/>
    </source>
</evidence>
<dbReference type="Proteomes" id="UP000644548">
    <property type="component" value="Unassembled WGS sequence"/>
</dbReference>
<keyword evidence="1" id="KW-0805">Transcription regulation</keyword>
<dbReference type="Gene3D" id="3.30.1050.10">
    <property type="entry name" value="SCP2 sterol-binding domain"/>
    <property type="match status" value="1"/>
</dbReference>
<dbReference type="InterPro" id="IPR036390">
    <property type="entry name" value="WH_DNA-bd_sf"/>
</dbReference>
<keyword evidence="3" id="KW-0804">Transcription</keyword>
<protein>
    <submittedName>
        <fullName evidence="5">Transcriptional regulator</fullName>
    </submittedName>
</protein>
<name>A0ABQ2S844_9DEIO</name>
<evidence type="ECO:0000256" key="3">
    <source>
        <dbReference type="ARBA" id="ARBA00023163"/>
    </source>
</evidence>
<evidence type="ECO:0000256" key="1">
    <source>
        <dbReference type="ARBA" id="ARBA00023015"/>
    </source>
</evidence>
<comment type="caution">
    <text evidence="5">The sequence shown here is derived from an EMBL/GenBank/DDBJ whole genome shotgun (WGS) entry which is preliminary data.</text>
</comment>
<sequence length="225" mass="24068">MSPPREPTRRSYDDGCAAAHALDLIGDRWALLVVRELLLGPRRFTDLRAALPGISATVLTQRLTDLEGFLVLRREPLPAPATGHMYALTPWGRELEPILMQLGRWGAQSPFRAPAPISLATLITAQNTMFSAQAAANLSATVHLHVGREHFTARVAHGTLNLRSGLHGPPDATLTGDVPTLGGVIFGGLPLDEAEAGGTLTVTGDRDLAARYVTLFPLPPTLPAR</sequence>
<evidence type="ECO:0000313" key="6">
    <source>
        <dbReference type="Proteomes" id="UP000644548"/>
    </source>
</evidence>
<dbReference type="InterPro" id="IPR036527">
    <property type="entry name" value="SCP2_sterol-bd_dom_sf"/>
</dbReference>
<dbReference type="SUPFAM" id="SSF46785">
    <property type="entry name" value="Winged helix' DNA-binding domain"/>
    <property type="match status" value="1"/>
</dbReference>
<dbReference type="Pfam" id="PF01638">
    <property type="entry name" value="HxlR"/>
    <property type="match status" value="1"/>
</dbReference>
<dbReference type="InterPro" id="IPR036388">
    <property type="entry name" value="WH-like_DNA-bd_sf"/>
</dbReference>
<organism evidence="5 6">
    <name type="scientific">Deinococcus sedimenti</name>
    <dbReference type="NCBI Taxonomy" id="1867090"/>
    <lineage>
        <taxon>Bacteria</taxon>
        <taxon>Thermotogati</taxon>
        <taxon>Deinococcota</taxon>
        <taxon>Deinococci</taxon>
        <taxon>Deinococcales</taxon>
        <taxon>Deinococcaceae</taxon>
        <taxon>Deinococcus</taxon>
    </lineage>
</organism>
<evidence type="ECO:0000256" key="2">
    <source>
        <dbReference type="ARBA" id="ARBA00023125"/>
    </source>
</evidence>
<dbReference type="PROSITE" id="PS51118">
    <property type="entry name" value="HTH_HXLR"/>
    <property type="match status" value="1"/>
</dbReference>